<protein>
    <recommendedName>
        <fullName evidence="3">Chloramphenicol phosphotransferase</fullName>
    </recommendedName>
</protein>
<dbReference type="Pfam" id="PF07931">
    <property type="entry name" value="CPT"/>
    <property type="match status" value="1"/>
</dbReference>
<evidence type="ECO:0000313" key="2">
    <source>
        <dbReference type="Proteomes" id="UP001598352"/>
    </source>
</evidence>
<organism evidence="1 2">
    <name type="scientific">Streptomyces rubiginosohelvolus</name>
    <dbReference type="NCBI Taxonomy" id="67362"/>
    <lineage>
        <taxon>Bacteria</taxon>
        <taxon>Bacillati</taxon>
        <taxon>Actinomycetota</taxon>
        <taxon>Actinomycetes</taxon>
        <taxon>Kitasatosporales</taxon>
        <taxon>Streptomycetaceae</taxon>
        <taxon>Streptomyces</taxon>
    </lineage>
</organism>
<reference evidence="1 2" key="1">
    <citation type="submission" date="2024-09" db="EMBL/GenBank/DDBJ databases">
        <title>The Natural Products Discovery Center: Release of the First 8490 Sequenced Strains for Exploring Actinobacteria Biosynthetic Diversity.</title>
        <authorList>
            <person name="Kalkreuter E."/>
            <person name="Kautsar S.A."/>
            <person name="Yang D."/>
            <person name="Bader C.D."/>
            <person name="Teijaro C.N."/>
            <person name="Fluegel L."/>
            <person name="Davis C.M."/>
            <person name="Simpson J.R."/>
            <person name="Lauterbach L."/>
            <person name="Steele A.D."/>
            <person name="Gui C."/>
            <person name="Meng S."/>
            <person name="Li G."/>
            <person name="Viehrig K."/>
            <person name="Ye F."/>
            <person name="Su P."/>
            <person name="Kiefer A.F."/>
            <person name="Nichols A."/>
            <person name="Cepeda A.J."/>
            <person name="Yan W."/>
            <person name="Fan B."/>
            <person name="Jiang Y."/>
            <person name="Adhikari A."/>
            <person name="Zheng C.-J."/>
            <person name="Schuster L."/>
            <person name="Cowan T.M."/>
            <person name="Smanski M.J."/>
            <person name="Chevrette M.G."/>
            <person name="De Carvalho L.P.S."/>
            <person name="Shen B."/>
        </authorList>
    </citation>
    <scope>NUCLEOTIDE SEQUENCE [LARGE SCALE GENOMIC DNA]</scope>
    <source>
        <strain evidence="1 2">NPDC058428</strain>
    </source>
</reference>
<name>A0ABW6F850_9ACTN</name>
<evidence type="ECO:0008006" key="3">
    <source>
        <dbReference type="Google" id="ProtNLM"/>
    </source>
</evidence>
<keyword evidence="2" id="KW-1185">Reference proteome</keyword>
<proteinExistence type="predicted"/>
<dbReference type="RefSeq" id="WP_382776951.1">
    <property type="nucleotide sequence ID" value="NZ_JBHXKZ010000032.1"/>
</dbReference>
<dbReference type="Proteomes" id="UP001598352">
    <property type="component" value="Unassembled WGS sequence"/>
</dbReference>
<accession>A0ABW6F850</accession>
<evidence type="ECO:0000313" key="1">
    <source>
        <dbReference type="EMBL" id="MFD4826729.1"/>
    </source>
</evidence>
<dbReference type="EMBL" id="JBHXKZ010000032">
    <property type="protein sequence ID" value="MFD4826729.1"/>
    <property type="molecule type" value="Genomic_DNA"/>
</dbReference>
<gene>
    <name evidence="1" type="ORF">ACFWOQ_29575</name>
</gene>
<comment type="caution">
    <text evidence="1">The sequence shown here is derived from an EMBL/GenBank/DDBJ whole genome shotgun (WGS) entry which is preliminary data.</text>
</comment>
<sequence>MIFLNVTPSSGKSSIAEALLQIPDGGPYFHLPPENAPGGCP</sequence>